<dbReference type="Proteomes" id="UP001197378">
    <property type="component" value="Unassembled WGS sequence"/>
</dbReference>
<dbReference type="RefSeq" id="WP_215885762.1">
    <property type="nucleotide sequence ID" value="NZ_JAAXYO010000167.1"/>
</dbReference>
<proteinExistence type="predicted"/>
<keyword evidence="1" id="KW-0472">Membrane</keyword>
<dbReference type="AlphaFoldDB" id="A0AAE2YR92"/>
<comment type="caution">
    <text evidence="2">The sequence shown here is derived from an EMBL/GenBank/DDBJ whole genome shotgun (WGS) entry which is preliminary data.</text>
</comment>
<protein>
    <recommendedName>
        <fullName evidence="4">DUF541 domain-containing protein</fullName>
    </recommendedName>
</protein>
<dbReference type="InterPro" id="IPR007497">
    <property type="entry name" value="SIMPL/DUF541"/>
</dbReference>
<feature type="non-terminal residue" evidence="2">
    <location>
        <position position="174"/>
    </location>
</feature>
<evidence type="ECO:0000313" key="3">
    <source>
        <dbReference type="Proteomes" id="UP001197378"/>
    </source>
</evidence>
<sequence>MDKNRLLPTGKWMFLANTIAVVCLTVGFPVIATAADGSIPPTRIRFAVSAGYRVPDSALRATLSAQAEGTDPASLAAQVNRTMSWAVTRVIPTVPGLHWHTDTYMTVRTGVKTAPWRVQESMVVRSNDPSTLLPILGTLQSRLQLEGIDFTPAPGELRKAQNHASAIALQRFRS</sequence>
<dbReference type="Pfam" id="PF04402">
    <property type="entry name" value="SIMPL"/>
    <property type="match status" value="1"/>
</dbReference>
<dbReference type="EMBL" id="JAAXYO010000167">
    <property type="protein sequence ID" value="MBU2788894.1"/>
    <property type="molecule type" value="Genomic_DNA"/>
</dbReference>
<keyword evidence="1" id="KW-0812">Transmembrane</keyword>
<keyword evidence="1" id="KW-1133">Transmembrane helix</keyword>
<reference evidence="2" key="1">
    <citation type="journal article" date="2021" name="ISME J.">
        <title>Genomic evolution of the class Acidithiobacillia: deep-branching Proteobacteria living in extreme acidic conditions.</title>
        <authorList>
            <person name="Moya-Beltran A."/>
            <person name="Beard S."/>
            <person name="Rojas-Villalobos C."/>
            <person name="Issotta F."/>
            <person name="Gallardo Y."/>
            <person name="Ulloa R."/>
            <person name="Giaveno A."/>
            <person name="Degli Esposti M."/>
            <person name="Johnson D.B."/>
            <person name="Quatrini R."/>
        </authorList>
    </citation>
    <scope>NUCLEOTIDE SEQUENCE</scope>
    <source>
        <strain evidence="2">VAN18-1</strain>
    </source>
</reference>
<organism evidence="2 3">
    <name type="scientific">Igneacidithiobacillus copahuensis</name>
    <dbReference type="NCBI Taxonomy" id="2724909"/>
    <lineage>
        <taxon>Bacteria</taxon>
        <taxon>Pseudomonadati</taxon>
        <taxon>Pseudomonadota</taxon>
        <taxon>Acidithiobacillia</taxon>
        <taxon>Acidithiobacillales</taxon>
        <taxon>Acidithiobacillaceae</taxon>
        <taxon>Igneacidithiobacillus</taxon>
    </lineage>
</organism>
<keyword evidence="3" id="KW-1185">Reference proteome</keyword>
<gene>
    <name evidence="2" type="ORF">HFQ13_11900</name>
</gene>
<evidence type="ECO:0000313" key="2">
    <source>
        <dbReference type="EMBL" id="MBU2788894.1"/>
    </source>
</evidence>
<evidence type="ECO:0000256" key="1">
    <source>
        <dbReference type="SAM" id="Phobius"/>
    </source>
</evidence>
<accession>A0AAE2YR92</accession>
<evidence type="ECO:0008006" key="4">
    <source>
        <dbReference type="Google" id="ProtNLM"/>
    </source>
</evidence>
<name>A0AAE2YR92_9PROT</name>
<feature type="transmembrane region" description="Helical" evidence="1">
    <location>
        <begin position="12"/>
        <end position="35"/>
    </location>
</feature>